<protein>
    <submittedName>
        <fullName evidence="1">Uncharacterized protein</fullName>
    </submittedName>
</protein>
<keyword evidence="2" id="KW-1185">Reference proteome</keyword>
<sequence>MMETFGMEITVLLLLGTLVGGIALASRFGIGGI</sequence>
<evidence type="ECO:0000313" key="2">
    <source>
        <dbReference type="Proteomes" id="UP001242480"/>
    </source>
</evidence>
<comment type="caution">
    <text evidence="1">The sequence shown here is derived from an EMBL/GenBank/DDBJ whole genome shotgun (WGS) entry which is preliminary data.</text>
</comment>
<organism evidence="1 2">
    <name type="scientific">Labrys wisconsinensis</name>
    <dbReference type="NCBI Taxonomy" id="425677"/>
    <lineage>
        <taxon>Bacteria</taxon>
        <taxon>Pseudomonadati</taxon>
        <taxon>Pseudomonadota</taxon>
        <taxon>Alphaproteobacteria</taxon>
        <taxon>Hyphomicrobiales</taxon>
        <taxon>Xanthobacteraceae</taxon>
        <taxon>Labrys</taxon>
    </lineage>
</organism>
<gene>
    <name evidence="1" type="ORF">QO011_006251</name>
</gene>
<reference evidence="1 2" key="1">
    <citation type="submission" date="2023-07" db="EMBL/GenBank/DDBJ databases">
        <title>Genomic Encyclopedia of Type Strains, Phase IV (KMG-IV): sequencing the most valuable type-strain genomes for metagenomic binning, comparative biology and taxonomic classification.</title>
        <authorList>
            <person name="Goeker M."/>
        </authorList>
    </citation>
    <scope>NUCLEOTIDE SEQUENCE [LARGE SCALE GENOMIC DNA]</scope>
    <source>
        <strain evidence="1 2">DSM 19619</strain>
    </source>
</reference>
<proteinExistence type="predicted"/>
<name>A0ABU0JFZ9_9HYPH</name>
<dbReference type="Proteomes" id="UP001242480">
    <property type="component" value="Unassembled WGS sequence"/>
</dbReference>
<dbReference type="EMBL" id="JAUSVX010000015">
    <property type="protein sequence ID" value="MDQ0473217.1"/>
    <property type="molecule type" value="Genomic_DNA"/>
</dbReference>
<evidence type="ECO:0000313" key="1">
    <source>
        <dbReference type="EMBL" id="MDQ0473217.1"/>
    </source>
</evidence>
<accession>A0ABU0JFZ9</accession>